<dbReference type="GO" id="GO:0003690">
    <property type="term" value="F:double-stranded DNA binding"/>
    <property type="evidence" value="ECO:0007669"/>
    <property type="project" value="InterPro"/>
</dbReference>
<proteinExistence type="predicted"/>
<dbReference type="GO" id="GO:0009330">
    <property type="term" value="C:DNA topoisomerase type II (double strand cut, ATP-hydrolyzing) complex"/>
    <property type="evidence" value="ECO:0007669"/>
    <property type="project" value="InterPro"/>
</dbReference>
<dbReference type="AlphaFoldDB" id="A0A7J6EDN2"/>
<dbReference type="InterPro" id="IPR033246">
    <property type="entry name" value="BIN4"/>
</dbReference>
<feature type="compositionally biased region" description="Basic and acidic residues" evidence="1">
    <location>
        <begin position="87"/>
        <end position="99"/>
    </location>
</feature>
<comment type="caution">
    <text evidence="2">The sequence shown here is derived from an EMBL/GenBank/DDBJ whole genome shotgun (WGS) entry which is preliminary data.</text>
</comment>
<dbReference type="GO" id="GO:0042023">
    <property type="term" value="P:DNA endoreduplication"/>
    <property type="evidence" value="ECO:0007669"/>
    <property type="project" value="InterPro"/>
</dbReference>
<dbReference type="Proteomes" id="UP000525078">
    <property type="component" value="Unassembled WGS sequence"/>
</dbReference>
<feature type="compositionally biased region" description="Basic residues" evidence="1">
    <location>
        <begin position="76"/>
        <end position="86"/>
    </location>
</feature>
<feature type="compositionally biased region" description="Basic and acidic residues" evidence="1">
    <location>
        <begin position="178"/>
        <end position="193"/>
    </location>
</feature>
<evidence type="ECO:0008006" key="4">
    <source>
        <dbReference type="Google" id="ProtNLM"/>
    </source>
</evidence>
<organism evidence="2 3">
    <name type="scientific">Cannabis sativa</name>
    <name type="common">Hemp</name>
    <name type="synonym">Marijuana</name>
    <dbReference type="NCBI Taxonomy" id="3483"/>
    <lineage>
        <taxon>Eukaryota</taxon>
        <taxon>Viridiplantae</taxon>
        <taxon>Streptophyta</taxon>
        <taxon>Embryophyta</taxon>
        <taxon>Tracheophyta</taxon>
        <taxon>Spermatophyta</taxon>
        <taxon>Magnoliopsida</taxon>
        <taxon>eudicotyledons</taxon>
        <taxon>Gunneridae</taxon>
        <taxon>Pentapetalae</taxon>
        <taxon>rosids</taxon>
        <taxon>fabids</taxon>
        <taxon>Rosales</taxon>
        <taxon>Cannabaceae</taxon>
        <taxon>Cannabis</taxon>
    </lineage>
</organism>
<protein>
    <recommendedName>
        <fullName evidence="4">DNA-binding protein BIN4</fullName>
    </recommendedName>
</protein>
<feature type="region of interest" description="Disordered" evidence="1">
    <location>
        <begin position="1"/>
        <end position="112"/>
    </location>
</feature>
<gene>
    <name evidence="2" type="ORF">F8388_006319</name>
</gene>
<feature type="region of interest" description="Disordered" evidence="1">
    <location>
        <begin position="329"/>
        <end position="396"/>
    </location>
</feature>
<feature type="compositionally biased region" description="Basic and acidic residues" evidence="1">
    <location>
        <begin position="219"/>
        <end position="229"/>
    </location>
</feature>
<accession>A0A7J6EDN2</accession>
<sequence>MSGSRENSPDWLRCFKPPTETTFELSSDSVVSSPAGSPSKDDGSDSEELTLGKSSETLDDNENLGKILGESGGKSSRSRLRTPKKGQKLEDGKSLEKNKTAKKRTGGKVAGKVLKKETDDVEFCELKSSVWTLSSDSESSPQNSPIAENDKQDSDDEKISQCIGRGKKAVLGSSSDSPSKKASKDKSPKKELQEDGLTTIKEKKKSSLKKEASDDVEMKEEGAPEKQVESRVSSGRFPLILSEKVQRTKVGYSAVGRVVISDAASGDPEMYLDLKGTIYKTTIVPSRTFCVVSFGQSEAKIEAIMNDFIQLKPQSNVFESETMVEGTLDGFSFDSDEEGEKVPKAQQTELGEDGEEKTNGKSKGKAEKASGVARKRGRAAGGKAQPQKKLSRTQDFRAVRSVHEISLRIRRTIGSRVGSGKSVLEEETIRTAA</sequence>
<name>A0A7J6EDN2_CANSA</name>
<feature type="compositionally biased region" description="Low complexity" evidence="1">
    <location>
        <begin position="134"/>
        <end position="144"/>
    </location>
</feature>
<reference evidence="2 3" key="1">
    <citation type="journal article" date="2020" name="bioRxiv">
        <title>Sequence and annotation of 42 cannabis genomes reveals extensive copy number variation in cannabinoid synthesis and pathogen resistance genes.</title>
        <authorList>
            <person name="Mckernan K.J."/>
            <person name="Helbert Y."/>
            <person name="Kane L.T."/>
            <person name="Ebling H."/>
            <person name="Zhang L."/>
            <person name="Liu B."/>
            <person name="Eaton Z."/>
            <person name="Mclaughlin S."/>
            <person name="Kingan S."/>
            <person name="Baybayan P."/>
            <person name="Concepcion G."/>
            <person name="Jordan M."/>
            <person name="Riva A."/>
            <person name="Barbazuk W."/>
            <person name="Harkins T."/>
        </authorList>
    </citation>
    <scope>NUCLEOTIDE SEQUENCE [LARGE SCALE GENOMIC DNA]</scope>
    <source>
        <strain evidence="3">cv. Jamaican Lion 4</strain>
        <tissue evidence="2">Leaf</tissue>
    </source>
</reference>
<dbReference type="GO" id="GO:0005634">
    <property type="term" value="C:nucleus"/>
    <property type="evidence" value="ECO:0007669"/>
    <property type="project" value="TreeGrafter"/>
</dbReference>
<evidence type="ECO:0000313" key="2">
    <source>
        <dbReference type="EMBL" id="KAF4356575.1"/>
    </source>
</evidence>
<dbReference type="GO" id="GO:0051276">
    <property type="term" value="P:chromosome organization"/>
    <property type="evidence" value="ECO:0007669"/>
    <property type="project" value="TreeGrafter"/>
</dbReference>
<feature type="compositionally biased region" description="Low complexity" evidence="1">
    <location>
        <begin position="26"/>
        <end position="38"/>
    </location>
</feature>
<dbReference type="EMBL" id="JAATIP010000251">
    <property type="protein sequence ID" value="KAF4356575.1"/>
    <property type="molecule type" value="Genomic_DNA"/>
</dbReference>
<evidence type="ECO:0000313" key="3">
    <source>
        <dbReference type="Proteomes" id="UP000525078"/>
    </source>
</evidence>
<dbReference type="PANTHER" id="PTHR34810:SF1">
    <property type="entry name" value="DNA-BINDING PROTEIN BIN4"/>
    <property type="match status" value="1"/>
</dbReference>
<evidence type="ECO:0000256" key="1">
    <source>
        <dbReference type="SAM" id="MobiDB-lite"/>
    </source>
</evidence>
<feature type="region of interest" description="Disordered" evidence="1">
    <location>
        <begin position="130"/>
        <end position="230"/>
    </location>
</feature>
<dbReference type="PANTHER" id="PTHR34810">
    <property type="entry name" value="DNA-BINDING PROTEIN BIN4"/>
    <property type="match status" value="1"/>
</dbReference>
<feature type="compositionally biased region" description="Basic and acidic residues" evidence="1">
    <location>
        <begin position="356"/>
        <end position="368"/>
    </location>
</feature>